<protein>
    <submittedName>
        <fullName evidence="1">Uncharacterized protein</fullName>
    </submittedName>
</protein>
<dbReference type="AlphaFoldDB" id="A0A645JR92"/>
<gene>
    <name evidence="1" type="ORF">SDC9_209749</name>
</gene>
<comment type="caution">
    <text evidence="1">The sequence shown here is derived from an EMBL/GenBank/DDBJ whole genome shotgun (WGS) entry which is preliminary data.</text>
</comment>
<organism evidence="1">
    <name type="scientific">bioreactor metagenome</name>
    <dbReference type="NCBI Taxonomy" id="1076179"/>
    <lineage>
        <taxon>unclassified sequences</taxon>
        <taxon>metagenomes</taxon>
        <taxon>ecological metagenomes</taxon>
    </lineage>
</organism>
<accession>A0A645JR92</accession>
<proteinExistence type="predicted"/>
<dbReference type="EMBL" id="VSSQ01139393">
    <property type="protein sequence ID" value="MPN62003.1"/>
    <property type="molecule type" value="Genomic_DNA"/>
</dbReference>
<evidence type="ECO:0000313" key="1">
    <source>
        <dbReference type="EMBL" id="MPN62003.1"/>
    </source>
</evidence>
<name>A0A645JR92_9ZZZZ</name>
<sequence>MLSLCEAHGEIVADLLRFLWRDFAGSEGLADLVEQDVGGVRALRPVLQLVFALGEQHLRRGGSRIATVADNPLAIVGLGGIDCVCDAVMDGLRRGMFRACVHGN</sequence>
<reference evidence="1" key="1">
    <citation type="submission" date="2019-08" db="EMBL/GenBank/DDBJ databases">
        <authorList>
            <person name="Kucharzyk K."/>
            <person name="Murdoch R.W."/>
            <person name="Higgins S."/>
            <person name="Loffler F."/>
        </authorList>
    </citation>
    <scope>NUCLEOTIDE SEQUENCE</scope>
</reference>